<reference evidence="2 3" key="1">
    <citation type="submission" date="2022-03" db="EMBL/GenBank/DDBJ databases">
        <title>Draft genome sequence of Furfurilactobacillus curtus JCM 31185.</title>
        <authorList>
            <person name="Suzuki S."/>
            <person name="Endo A."/>
            <person name="Kajikawa A."/>
        </authorList>
    </citation>
    <scope>NUCLEOTIDE SEQUENCE [LARGE SCALE GENOMIC DNA]</scope>
    <source>
        <strain evidence="2 3">JCM 31185</strain>
    </source>
</reference>
<accession>A0ABQ5JMB2</accession>
<feature type="transmembrane region" description="Helical" evidence="1">
    <location>
        <begin position="7"/>
        <end position="26"/>
    </location>
</feature>
<name>A0ABQ5JMB2_9LACO</name>
<evidence type="ECO:0000256" key="1">
    <source>
        <dbReference type="SAM" id="Phobius"/>
    </source>
</evidence>
<gene>
    <name evidence="2" type="ORF">JCM31185_06190</name>
</gene>
<evidence type="ECO:0000313" key="3">
    <source>
        <dbReference type="Proteomes" id="UP001628078"/>
    </source>
</evidence>
<feature type="transmembrane region" description="Helical" evidence="1">
    <location>
        <begin position="152"/>
        <end position="169"/>
    </location>
</feature>
<keyword evidence="1" id="KW-1133">Transmembrane helix</keyword>
<comment type="caution">
    <text evidence="2">The sequence shown here is derived from an EMBL/GenBank/DDBJ whole genome shotgun (WGS) entry which is preliminary data.</text>
</comment>
<keyword evidence="1" id="KW-0472">Membrane</keyword>
<feature type="transmembrane region" description="Helical" evidence="1">
    <location>
        <begin position="83"/>
        <end position="109"/>
    </location>
</feature>
<feature type="transmembrane region" description="Helical" evidence="1">
    <location>
        <begin position="559"/>
        <end position="580"/>
    </location>
</feature>
<protein>
    <submittedName>
        <fullName evidence="2">Membrane protein</fullName>
    </submittedName>
</protein>
<sequence length="584" mass="66212">MKTFKQNGLLFIFFGISAIAFGLLIFPPSGLLVGSDRAFHLQRLLEIYGNLKQGHLTYISTQAFGNAGQGINFFYPWLGLTPFLIGLKIAGPHIIALALGEAIIAFLGLWMNFITIRLSGYAWRTGVIFATGYVFSIYLIEDNVGRFDLGESVAMLFFPLAILSFYHLIYQSEHNYFGKFTWVFLGFSLALITQTHFMTAFITFIGFGLSLIYFIIARRISWSAILRLFAASILYMVATLNFWIPFFDQYLHTKILSPPATNFGTQNGLALSQIINNSLDTRIEVYQLQFGILIVVGCLVLISKWRYLSRIVRITLIIGFGLTIMSTDIFPWSLMTKTVISRLQYSGRMMPMANFFLCYAIAVATGNYLSSLEKSPKIVNRLTLGAIILPVILMVSVTTTLINTENKIHKDQTNTVSATSTMQNVTSNNFRITNAGFKNDIGASIYRDYIPDYGLDRQALLQVDRHLLLVGKQTIRPEDIHVGANTVVYKLETKKPVVQNTTVRLPFWIYNVREYRVIVNHHVSKVTLDRYHLARVRLVNNKVFNTIQIEFVPPKIYKISFVISILTLLFCSLVILTLLFTNLK</sequence>
<keyword evidence="1" id="KW-0812">Transmembrane</keyword>
<feature type="transmembrane region" description="Helical" evidence="1">
    <location>
        <begin position="352"/>
        <end position="370"/>
    </location>
</feature>
<keyword evidence="3" id="KW-1185">Reference proteome</keyword>
<proteinExistence type="predicted"/>
<dbReference type="Proteomes" id="UP001628078">
    <property type="component" value="Unassembled WGS sequence"/>
</dbReference>
<dbReference type="RefSeq" id="WP_407882595.1">
    <property type="nucleotide sequence ID" value="NZ_BQXO01000002.1"/>
</dbReference>
<feature type="transmembrane region" description="Helical" evidence="1">
    <location>
        <begin position="198"/>
        <end position="217"/>
    </location>
</feature>
<feature type="transmembrane region" description="Helical" evidence="1">
    <location>
        <begin position="285"/>
        <end position="302"/>
    </location>
</feature>
<feature type="transmembrane region" description="Helical" evidence="1">
    <location>
        <begin position="314"/>
        <end position="332"/>
    </location>
</feature>
<dbReference type="EMBL" id="BQXO01000002">
    <property type="protein sequence ID" value="GKT05330.1"/>
    <property type="molecule type" value="Genomic_DNA"/>
</dbReference>
<organism evidence="2 3">
    <name type="scientific">Furfurilactobacillus curtus</name>
    <dbReference type="NCBI Taxonomy" id="1746200"/>
    <lineage>
        <taxon>Bacteria</taxon>
        <taxon>Bacillati</taxon>
        <taxon>Bacillota</taxon>
        <taxon>Bacilli</taxon>
        <taxon>Lactobacillales</taxon>
        <taxon>Lactobacillaceae</taxon>
        <taxon>Furfurilactobacillus</taxon>
    </lineage>
</organism>
<feature type="transmembrane region" description="Helical" evidence="1">
    <location>
        <begin position="382"/>
        <end position="402"/>
    </location>
</feature>
<evidence type="ECO:0000313" key="2">
    <source>
        <dbReference type="EMBL" id="GKT05330.1"/>
    </source>
</evidence>
<feature type="transmembrane region" description="Helical" evidence="1">
    <location>
        <begin position="121"/>
        <end position="140"/>
    </location>
</feature>
<feature type="transmembrane region" description="Helical" evidence="1">
    <location>
        <begin position="224"/>
        <end position="244"/>
    </location>
</feature>